<name>A0A154NYE5_DUFNO</name>
<dbReference type="AlphaFoldDB" id="A0A154NYE5"/>
<evidence type="ECO:0000313" key="4">
    <source>
        <dbReference type="Proteomes" id="UP000076502"/>
    </source>
</evidence>
<dbReference type="Pfam" id="PF12816">
    <property type="entry name" value="TPR_Vps8"/>
    <property type="match status" value="1"/>
</dbReference>
<dbReference type="PANTHER" id="PTHR12616:SF8">
    <property type="entry name" value="VACUOLAR PROTEIN SORTING-ASSOCIATED PROTEIN 8 HOMOLOG"/>
    <property type="match status" value="1"/>
</dbReference>
<reference evidence="3 4" key="1">
    <citation type="submission" date="2015-07" db="EMBL/GenBank/DDBJ databases">
        <title>The genome of Dufourea novaeangliae.</title>
        <authorList>
            <person name="Pan H."/>
            <person name="Kapheim K."/>
        </authorList>
    </citation>
    <scope>NUCLEOTIDE SEQUENCE [LARGE SCALE GENOMIC DNA]</scope>
    <source>
        <strain evidence="3">0120121106</strain>
        <tissue evidence="3">Whole body</tissue>
    </source>
</reference>
<dbReference type="InterPro" id="IPR015943">
    <property type="entry name" value="WD40/YVTN_repeat-like_dom_sf"/>
</dbReference>
<dbReference type="GO" id="GO:0005770">
    <property type="term" value="C:late endosome"/>
    <property type="evidence" value="ECO:0007669"/>
    <property type="project" value="TreeGrafter"/>
</dbReference>
<comment type="similarity">
    <text evidence="1">Belongs to the VPS8 family.</text>
</comment>
<evidence type="ECO:0000259" key="2">
    <source>
        <dbReference type="Pfam" id="PF12816"/>
    </source>
</evidence>
<dbReference type="SUPFAM" id="SSF50998">
    <property type="entry name" value="Quinoprotein alcohol dehydrogenase-like"/>
    <property type="match status" value="1"/>
</dbReference>
<dbReference type="PANTHER" id="PTHR12616">
    <property type="entry name" value="VACUOLAR PROTEIN SORTING VPS41"/>
    <property type="match status" value="1"/>
</dbReference>
<dbReference type="GO" id="GO:0034058">
    <property type="term" value="P:endosomal vesicle fusion"/>
    <property type="evidence" value="ECO:0007669"/>
    <property type="project" value="TreeGrafter"/>
</dbReference>
<dbReference type="EMBL" id="KQ434782">
    <property type="protein sequence ID" value="KZC04643.1"/>
    <property type="molecule type" value="Genomic_DNA"/>
</dbReference>
<dbReference type="InterPro" id="IPR025941">
    <property type="entry name" value="Vps8_central_dom"/>
</dbReference>
<dbReference type="Proteomes" id="UP000076502">
    <property type="component" value="Unassembled WGS sequence"/>
</dbReference>
<accession>A0A154NYE5</accession>
<dbReference type="Pfam" id="PF23410">
    <property type="entry name" value="Beta-prop_VPS8"/>
    <property type="match status" value="1"/>
</dbReference>
<evidence type="ECO:0000256" key="1">
    <source>
        <dbReference type="ARBA" id="ARBA00009422"/>
    </source>
</evidence>
<dbReference type="GO" id="GO:0006623">
    <property type="term" value="P:protein targeting to vacuole"/>
    <property type="evidence" value="ECO:0007669"/>
    <property type="project" value="InterPro"/>
</dbReference>
<gene>
    <name evidence="3" type="ORF">WN55_00719</name>
</gene>
<feature type="domain" description="Vacuolar protein sorting-associated protein 8 central" evidence="2">
    <location>
        <begin position="578"/>
        <end position="761"/>
    </location>
</feature>
<proteinExistence type="inferred from homology"/>
<organism evidence="3 4">
    <name type="scientific">Dufourea novaeangliae</name>
    <name type="common">Sweat bee</name>
    <dbReference type="NCBI Taxonomy" id="178035"/>
    <lineage>
        <taxon>Eukaryota</taxon>
        <taxon>Metazoa</taxon>
        <taxon>Ecdysozoa</taxon>
        <taxon>Arthropoda</taxon>
        <taxon>Hexapoda</taxon>
        <taxon>Insecta</taxon>
        <taxon>Pterygota</taxon>
        <taxon>Neoptera</taxon>
        <taxon>Endopterygota</taxon>
        <taxon>Hymenoptera</taxon>
        <taxon>Apocrita</taxon>
        <taxon>Aculeata</taxon>
        <taxon>Apoidea</taxon>
        <taxon>Anthophila</taxon>
        <taxon>Halictidae</taxon>
        <taxon>Rophitinae</taxon>
        <taxon>Dufourea</taxon>
    </lineage>
</organism>
<dbReference type="GO" id="GO:0030897">
    <property type="term" value="C:HOPS complex"/>
    <property type="evidence" value="ECO:0007669"/>
    <property type="project" value="TreeGrafter"/>
</dbReference>
<protein>
    <submittedName>
        <fullName evidence="3">Vacuolar protein sorting-associated protein 8 like protein</fullName>
    </submittedName>
</protein>
<dbReference type="Gene3D" id="2.130.10.10">
    <property type="entry name" value="YVTN repeat-like/Quinoprotein amine dehydrogenase"/>
    <property type="match status" value="1"/>
</dbReference>
<evidence type="ECO:0000313" key="3">
    <source>
        <dbReference type="EMBL" id="KZC04643.1"/>
    </source>
</evidence>
<dbReference type="InterPro" id="IPR011047">
    <property type="entry name" value="Quinoprotein_ADH-like_sf"/>
</dbReference>
<sequence length="881" mass="96873">MAENGLGSDSGSQEYLETEIINLDIEELDNTEYAIPAVEELPSLESILTEPDCASLSGTDDDFGFTPGEKLGSSETTSVGSHLSLNSLNKPNKTSQSTYCGAILRHVILKGISSQIVSASEKVNAGLASAVAAGGNMLVVGTSHGLVLGFDSSQTLRWCDQEARHQGSVSALCFNYDGSRVLAGFARGHILMIDSSNGKVLRTLTDVHPLDTAVLHVKFTDSPKVALCSDSGGSVFELNFTRVMGVRGCDSRCLFSGSRGEVCTLEPLLLNHLPSHPLKNYTLVAMATLSKVIVVCIRPRMRVVLTHPLSGAPIAPPQLSWQLVVIQAADASRVIDPVLALARDDVVHFYQVCTEAGSRVKLSPLRRMTLPYTISNLRWLNPRSLAVLDTQERLHLLDVRAQDNLETLDMSRVSISYASSHFKGLSTGGNVSKAMALAGERACYNTVVTFGTQLLLLGTKSLHVVFIRTWTERLRHLTMQKRFPEALALGLSFYQDKGKAVVGLRGSKQRRKQIARDKVCHVLIQYMEELNRCTADENVEFEIVTTCVDYCIQLENTEILFGKLWDLVSESEGLKASYLHALESPLLDGSLRPRLPPLIAQQLVTVYDQEDKVDSLQSIIVLLDVDCLDIHQVTTVCRQRGLWEALIHLQTTALGDFTAPIHQLVPVLQSSLTNSKDSVTRDSIQLGNAILVYASCCLAGRGFPRDELPEGKSQRAKTDVLRALLSQHSSLANDTERQYPYLRTLLQFDAKGFLDVIAIAFQEPEFTSEIGLRQRQRLIDILLSIVMPSTPLSPRNPDCITDEQRNLVLIFIANEVAENTVNLEPSMLNKIIEILCTDSSMGSSKELKTDKENAILGLLRSKKLRNISDNTLLNLAERANL</sequence>
<dbReference type="STRING" id="178035.A0A154NYE5"/>
<dbReference type="InterPro" id="IPR045111">
    <property type="entry name" value="Vps41/Vps8"/>
</dbReference>
<keyword evidence="4" id="KW-1185">Reference proteome</keyword>
<dbReference type="OrthoDB" id="289913at2759"/>